<protein>
    <submittedName>
        <fullName evidence="3">DUF317 domain-containing protein</fullName>
    </submittedName>
</protein>
<evidence type="ECO:0000256" key="1">
    <source>
        <dbReference type="SAM" id="MobiDB-lite"/>
    </source>
</evidence>
<organism evidence="3 4">
    <name type="scientific">Streptomyces iconiensis</name>
    <dbReference type="NCBI Taxonomy" id="1384038"/>
    <lineage>
        <taxon>Bacteria</taxon>
        <taxon>Bacillati</taxon>
        <taxon>Actinomycetota</taxon>
        <taxon>Actinomycetes</taxon>
        <taxon>Kitasatosporales</taxon>
        <taxon>Streptomycetaceae</taxon>
        <taxon>Streptomyces</taxon>
    </lineage>
</organism>
<evidence type="ECO:0000259" key="2">
    <source>
        <dbReference type="Pfam" id="PF03771"/>
    </source>
</evidence>
<dbReference type="Proteomes" id="UP001214441">
    <property type="component" value="Unassembled WGS sequence"/>
</dbReference>
<reference evidence="3 4" key="1">
    <citation type="submission" date="2023-05" db="EMBL/GenBank/DDBJ databases">
        <title>Streptantibioticus silvisoli sp. nov., acidotolerant actinomycetes 1 from pine litter.</title>
        <authorList>
            <person name="Swiecimska M."/>
            <person name="Golinska P."/>
            <person name="Sangal V."/>
            <person name="Wachnowicz B."/>
            <person name="Goodfellow M."/>
        </authorList>
    </citation>
    <scope>NUCLEOTIDE SEQUENCE [LARGE SCALE GENOMIC DNA]</scope>
    <source>
        <strain evidence="3 4">DSM 42109</strain>
    </source>
</reference>
<dbReference type="EMBL" id="JANCPR020000038">
    <property type="protein sequence ID" value="MDJ1136244.1"/>
    <property type="molecule type" value="Genomic_DNA"/>
</dbReference>
<dbReference type="InterPro" id="IPR005523">
    <property type="entry name" value="DUF317_SPDY"/>
</dbReference>
<keyword evidence="4" id="KW-1185">Reference proteome</keyword>
<evidence type="ECO:0000313" key="4">
    <source>
        <dbReference type="Proteomes" id="UP001214441"/>
    </source>
</evidence>
<proteinExistence type="predicted"/>
<evidence type="ECO:0000313" key="3">
    <source>
        <dbReference type="EMBL" id="MDJ1136244.1"/>
    </source>
</evidence>
<sequence>MPLNNPVKRPTWTARFTGHTPQPLMTAVASAVLDSSPVPREAYRVPERHRALVTLQPATAEHSARAAAAQARSRPSAVRPHATQSPQPPAPAVTPPRPTRKR</sequence>
<dbReference type="RefSeq" id="WP_274046973.1">
    <property type="nucleotide sequence ID" value="NZ_JANCPR020000038.1"/>
</dbReference>
<feature type="compositionally biased region" description="Pro residues" evidence="1">
    <location>
        <begin position="86"/>
        <end position="102"/>
    </location>
</feature>
<feature type="compositionally biased region" description="Low complexity" evidence="1">
    <location>
        <begin position="59"/>
        <end position="85"/>
    </location>
</feature>
<comment type="caution">
    <text evidence="3">The sequence shown here is derived from an EMBL/GenBank/DDBJ whole genome shotgun (WGS) entry which is preliminary data.</text>
</comment>
<feature type="domain" description="DUF317" evidence="2">
    <location>
        <begin position="6"/>
        <end position="38"/>
    </location>
</feature>
<accession>A0ABT7A4J0</accession>
<dbReference type="Pfam" id="PF03771">
    <property type="entry name" value="SPDY"/>
    <property type="match status" value="1"/>
</dbReference>
<feature type="region of interest" description="Disordered" evidence="1">
    <location>
        <begin position="59"/>
        <end position="102"/>
    </location>
</feature>
<name>A0ABT7A4J0_9ACTN</name>
<gene>
    <name evidence="3" type="ORF">NMN56_030725</name>
</gene>